<dbReference type="InterPro" id="IPR003374">
    <property type="entry name" value="ApbE-like_sf"/>
</dbReference>
<dbReference type="AlphaFoldDB" id="A0A352IRT7"/>
<gene>
    <name evidence="2" type="ORF">DC045_07620</name>
</gene>
<sequence length="48" mass="5711">MTTPIELEFWAEDKELANRVGKEVLAVFHQVDEQMSRYREESEVSRLN</sequence>
<dbReference type="EMBL" id="DNNA01000124">
    <property type="protein sequence ID" value="HBC34170.1"/>
    <property type="molecule type" value="Genomic_DNA"/>
</dbReference>
<comment type="caution">
    <text evidence="2">The sequence shown here is derived from an EMBL/GenBank/DDBJ whole genome shotgun (WGS) entry which is preliminary data.</text>
</comment>
<dbReference type="Proteomes" id="UP000263489">
    <property type="component" value="Unassembled WGS sequence"/>
</dbReference>
<evidence type="ECO:0000256" key="1">
    <source>
        <dbReference type="ARBA" id="ARBA00008282"/>
    </source>
</evidence>
<evidence type="ECO:0000313" key="2">
    <source>
        <dbReference type="EMBL" id="HBC34170.1"/>
    </source>
</evidence>
<comment type="similarity">
    <text evidence="1">Belongs to the ApbE family.</text>
</comment>
<proteinExistence type="inferred from homology"/>
<evidence type="ECO:0000313" key="3">
    <source>
        <dbReference type="Proteomes" id="UP000263489"/>
    </source>
</evidence>
<protein>
    <submittedName>
        <fullName evidence="2">Thiamine biosynthesis protein ApbE</fullName>
    </submittedName>
</protein>
<dbReference type="Pfam" id="PF02424">
    <property type="entry name" value="ApbE"/>
    <property type="match status" value="1"/>
</dbReference>
<accession>A0A352IRT7</accession>
<reference evidence="2 3" key="1">
    <citation type="journal article" date="2018" name="Nat. Biotechnol.">
        <title>A standardized bacterial taxonomy based on genome phylogeny substantially revises the tree of life.</title>
        <authorList>
            <person name="Parks D.H."/>
            <person name="Chuvochina M."/>
            <person name="Waite D.W."/>
            <person name="Rinke C."/>
            <person name="Skarshewski A."/>
            <person name="Chaumeil P.A."/>
            <person name="Hugenholtz P."/>
        </authorList>
    </citation>
    <scope>NUCLEOTIDE SEQUENCE [LARGE SCALE GENOMIC DNA]</scope>
    <source>
        <strain evidence="2">UBA9380</strain>
    </source>
</reference>
<feature type="non-terminal residue" evidence="2">
    <location>
        <position position="48"/>
    </location>
</feature>
<dbReference type="InterPro" id="IPR024932">
    <property type="entry name" value="ApbE"/>
</dbReference>
<dbReference type="Gene3D" id="3.10.520.10">
    <property type="entry name" value="ApbE-like domains"/>
    <property type="match status" value="1"/>
</dbReference>
<organism evidence="2 3">
    <name type="scientific">Marinobacter adhaerens</name>
    <dbReference type="NCBI Taxonomy" id="1033846"/>
    <lineage>
        <taxon>Bacteria</taxon>
        <taxon>Pseudomonadati</taxon>
        <taxon>Pseudomonadota</taxon>
        <taxon>Gammaproteobacteria</taxon>
        <taxon>Pseudomonadales</taxon>
        <taxon>Marinobacteraceae</taxon>
        <taxon>Marinobacter</taxon>
    </lineage>
</organism>
<name>A0A352IRT7_9GAMM</name>
<dbReference type="SUPFAM" id="SSF143631">
    <property type="entry name" value="ApbE-like"/>
    <property type="match status" value="1"/>
</dbReference>